<dbReference type="OrthoDB" id="325655at2"/>
<accession>A0A4R9H6W3</accession>
<evidence type="ECO:0000256" key="1">
    <source>
        <dbReference type="ARBA" id="ARBA00010996"/>
    </source>
</evidence>
<sequence length="195" mass="21937">MESGAWKFFMTGVIASLIIVFFFSHSNTGMIQAEKDVPEETLILADKQESVSIQSIFFGKQNFLYFGSLDSSKNDLDQVEKFVQWFDKSAPGDSQFVFISLTPEKDEQKDLQDRFGRLSEKILLLKPASSSAALELARSFGIQAYIQPDSGDMKYKTALIWVDDSPKIRGIFPKIPEKPDSIDLPSLLVRAKEVP</sequence>
<dbReference type="EMBL" id="RQEY01000012">
    <property type="protein sequence ID" value="TGK41340.1"/>
    <property type="molecule type" value="Genomic_DNA"/>
</dbReference>
<comment type="caution">
    <text evidence="3">The sequence shown here is derived from an EMBL/GenBank/DDBJ whole genome shotgun (WGS) entry which is preliminary data.</text>
</comment>
<keyword evidence="4" id="KW-1185">Reference proteome</keyword>
<name>A0A4R9H6W3_9LEPT</name>
<evidence type="ECO:0000256" key="2">
    <source>
        <dbReference type="SAM" id="Phobius"/>
    </source>
</evidence>
<keyword evidence="2" id="KW-0472">Membrane</keyword>
<gene>
    <name evidence="3" type="ORF">EHO65_07910</name>
</gene>
<evidence type="ECO:0000313" key="4">
    <source>
        <dbReference type="Proteomes" id="UP000298097"/>
    </source>
</evidence>
<dbReference type="SUPFAM" id="SSF52833">
    <property type="entry name" value="Thioredoxin-like"/>
    <property type="match status" value="1"/>
</dbReference>
<dbReference type="Pfam" id="PF02630">
    <property type="entry name" value="SCO1-SenC"/>
    <property type="match status" value="1"/>
</dbReference>
<dbReference type="InterPro" id="IPR003782">
    <property type="entry name" value="SCO1/SenC"/>
</dbReference>
<protein>
    <submittedName>
        <fullName evidence="3">Uncharacterized protein</fullName>
    </submittedName>
</protein>
<dbReference type="AlphaFoldDB" id="A0A4R9H6W3"/>
<comment type="similarity">
    <text evidence="1">Belongs to the SCO1/2 family.</text>
</comment>
<dbReference type="Gene3D" id="3.40.30.10">
    <property type="entry name" value="Glutaredoxin"/>
    <property type="match status" value="1"/>
</dbReference>
<keyword evidence="2" id="KW-1133">Transmembrane helix</keyword>
<evidence type="ECO:0000313" key="3">
    <source>
        <dbReference type="EMBL" id="TGK41340.1"/>
    </source>
</evidence>
<reference evidence="3" key="1">
    <citation type="journal article" date="2019" name="PLoS Negl. Trop. Dis.">
        <title>Revisiting the worldwide diversity of Leptospira species in the environment.</title>
        <authorList>
            <person name="Vincent A.T."/>
            <person name="Schiettekatte O."/>
            <person name="Bourhy P."/>
            <person name="Veyrier F.J."/>
            <person name="Picardeau M."/>
        </authorList>
    </citation>
    <scope>NUCLEOTIDE SEQUENCE [LARGE SCALE GENOMIC DNA]</scope>
    <source>
        <strain evidence="3">201800301</strain>
    </source>
</reference>
<feature type="transmembrane region" description="Helical" evidence="2">
    <location>
        <begin position="6"/>
        <end position="23"/>
    </location>
</feature>
<organism evidence="3 4">
    <name type="scientific">Leptospira andrefontaineae</name>
    <dbReference type="NCBI Taxonomy" id="2484976"/>
    <lineage>
        <taxon>Bacteria</taxon>
        <taxon>Pseudomonadati</taxon>
        <taxon>Spirochaetota</taxon>
        <taxon>Spirochaetia</taxon>
        <taxon>Leptospirales</taxon>
        <taxon>Leptospiraceae</taxon>
        <taxon>Leptospira</taxon>
    </lineage>
</organism>
<dbReference type="InterPro" id="IPR036249">
    <property type="entry name" value="Thioredoxin-like_sf"/>
</dbReference>
<dbReference type="Proteomes" id="UP000298097">
    <property type="component" value="Unassembled WGS sequence"/>
</dbReference>
<keyword evidence="2" id="KW-0812">Transmembrane</keyword>
<proteinExistence type="inferred from homology"/>